<accession>A0A8S9URV7</accession>
<proteinExistence type="predicted"/>
<dbReference type="Proteomes" id="UP000704712">
    <property type="component" value="Unassembled WGS sequence"/>
</dbReference>
<comment type="caution">
    <text evidence="1">The sequence shown here is derived from an EMBL/GenBank/DDBJ whole genome shotgun (WGS) entry which is preliminary data.</text>
</comment>
<dbReference type="AlphaFoldDB" id="A0A8S9URV7"/>
<dbReference type="EMBL" id="JAACNO010001266">
    <property type="protein sequence ID" value="KAF4141784.1"/>
    <property type="molecule type" value="Genomic_DNA"/>
</dbReference>
<protein>
    <submittedName>
        <fullName evidence="1">Uncharacterized protein</fullName>
    </submittedName>
</protein>
<organism evidence="1 2">
    <name type="scientific">Phytophthora infestans</name>
    <name type="common">Potato late blight agent</name>
    <name type="synonym">Botrytis infestans</name>
    <dbReference type="NCBI Taxonomy" id="4787"/>
    <lineage>
        <taxon>Eukaryota</taxon>
        <taxon>Sar</taxon>
        <taxon>Stramenopiles</taxon>
        <taxon>Oomycota</taxon>
        <taxon>Peronosporomycetes</taxon>
        <taxon>Peronosporales</taxon>
        <taxon>Peronosporaceae</taxon>
        <taxon>Phytophthora</taxon>
    </lineage>
</organism>
<evidence type="ECO:0000313" key="2">
    <source>
        <dbReference type="Proteomes" id="UP000704712"/>
    </source>
</evidence>
<reference evidence="1" key="1">
    <citation type="submission" date="2020-03" db="EMBL/GenBank/DDBJ databases">
        <title>Hybrid Assembly of Korean Phytophthora infestans isolates.</title>
        <authorList>
            <person name="Prokchorchik M."/>
            <person name="Lee Y."/>
            <person name="Seo J."/>
            <person name="Cho J.-H."/>
            <person name="Park Y.-E."/>
            <person name="Jang D.-C."/>
            <person name="Im J.-S."/>
            <person name="Choi J.-G."/>
            <person name="Park H.-J."/>
            <person name="Lee G.-B."/>
            <person name="Lee Y.-G."/>
            <person name="Hong S.-Y."/>
            <person name="Cho K."/>
            <person name="Sohn K.H."/>
        </authorList>
    </citation>
    <scope>NUCLEOTIDE SEQUENCE</scope>
    <source>
        <strain evidence="1">KR_2_A2</strain>
    </source>
</reference>
<sequence>MRRKTKKKRSCGGLAELTARDAIGYAPRLPIRMPYFFDPYRMADFNSITSTFGLEMPGPPRFESRKLVTLRRAETHQSAVALCSATRFMKWFLEWLGVSNGRTGVLNRCGRTEHNCAMRCAQSTAMLNDKAFSIVMRALMLEDLTQSEEHDQHYAFLERSGQFAD</sequence>
<gene>
    <name evidence="1" type="ORF">GN958_ATG09029</name>
</gene>
<name>A0A8S9URV7_PHYIN</name>
<evidence type="ECO:0000313" key="1">
    <source>
        <dbReference type="EMBL" id="KAF4141784.1"/>
    </source>
</evidence>